<sequence>MISSMILLRVSAVQCLLLTSHQTPRSPAFLHLFSRSPLSEASFRSSRRTRTSRTRLLFSEFDKFIQPYGVTLENGTSSLHDENHTELLDALLPRAYSKQDTITNRARVYESFQRTRLGEQLRLNRLSRQGGKQPDGNRYIDNAHMLEMFQRARLAEQLRFEKNNKPSSWEQKEQVTGLSSSYLVTQQTKLVKNASAPMKMHLEQLHQLVHVATRPSSPMISIELVNKNTTSHNNTTIANKSLIDFLANTHLPLPPREDAPLLSLILAPMAHVVTSLFLISASLFYVVMAALDVLCNDDMTKSCLIQAGRVWTSCWSHLFSSTTGENGHNAFQKITEVGKTSIFALWYVAKCIVIRAQHSKYANDCMDAGTGSLRYAVYAIRSLDVLWRTVIDRYWRRKNRNNVTMDSKLKAKKAKLRLVPTWKRKFHLYRLQSSIRNGISKRIHKQQYLQLEQQRLRLEREYQEKLCSLNQDRIALERDRRAVRDARCQVDEERKRLLCESVNVLAWYFAAKAESSSDAVEDSRPKSDGWGLGRWWKAWN</sequence>
<dbReference type="EMBL" id="JABMIG020000241">
    <property type="protein sequence ID" value="KAL3784204.1"/>
    <property type="molecule type" value="Genomic_DNA"/>
</dbReference>
<evidence type="ECO:0000313" key="4">
    <source>
        <dbReference type="EMBL" id="KAL3784204.1"/>
    </source>
</evidence>
<evidence type="ECO:0000256" key="3">
    <source>
        <dbReference type="SAM" id="SignalP"/>
    </source>
</evidence>
<reference evidence="4 5" key="1">
    <citation type="journal article" date="2020" name="G3 (Bethesda)">
        <title>Improved Reference Genome for Cyclotella cryptica CCMP332, a Model for Cell Wall Morphogenesis, Salinity Adaptation, and Lipid Production in Diatoms (Bacillariophyta).</title>
        <authorList>
            <person name="Roberts W.R."/>
            <person name="Downey K.M."/>
            <person name="Ruck E.C."/>
            <person name="Traller J.C."/>
            <person name="Alverson A.J."/>
        </authorList>
    </citation>
    <scope>NUCLEOTIDE SEQUENCE [LARGE SCALE GENOMIC DNA]</scope>
    <source>
        <strain evidence="4 5">CCMP332</strain>
    </source>
</reference>
<comment type="caution">
    <text evidence="4">The sequence shown here is derived from an EMBL/GenBank/DDBJ whole genome shotgun (WGS) entry which is preliminary data.</text>
</comment>
<organism evidence="4 5">
    <name type="scientific">Cyclotella cryptica</name>
    <dbReference type="NCBI Taxonomy" id="29204"/>
    <lineage>
        <taxon>Eukaryota</taxon>
        <taxon>Sar</taxon>
        <taxon>Stramenopiles</taxon>
        <taxon>Ochrophyta</taxon>
        <taxon>Bacillariophyta</taxon>
        <taxon>Coscinodiscophyceae</taxon>
        <taxon>Thalassiosirophycidae</taxon>
        <taxon>Stephanodiscales</taxon>
        <taxon>Stephanodiscaceae</taxon>
        <taxon>Cyclotella</taxon>
    </lineage>
</organism>
<proteinExistence type="predicted"/>
<feature type="signal peptide" evidence="3">
    <location>
        <begin position="1"/>
        <end position="15"/>
    </location>
</feature>
<keyword evidence="2" id="KW-0812">Transmembrane</keyword>
<dbReference type="AlphaFoldDB" id="A0ABD3P8Q3"/>
<keyword evidence="1" id="KW-0175">Coiled coil</keyword>
<gene>
    <name evidence="4" type="ORF">HJC23_001403</name>
</gene>
<feature type="transmembrane region" description="Helical" evidence="2">
    <location>
        <begin position="261"/>
        <end position="291"/>
    </location>
</feature>
<accession>A0ABD3P8Q3</accession>
<keyword evidence="2" id="KW-1133">Transmembrane helix</keyword>
<feature type="coiled-coil region" evidence="1">
    <location>
        <begin position="441"/>
        <end position="496"/>
    </location>
</feature>
<name>A0ABD3P8Q3_9STRA</name>
<protein>
    <submittedName>
        <fullName evidence="4">Uncharacterized protein</fullName>
    </submittedName>
</protein>
<evidence type="ECO:0000256" key="1">
    <source>
        <dbReference type="SAM" id="Coils"/>
    </source>
</evidence>
<evidence type="ECO:0000313" key="5">
    <source>
        <dbReference type="Proteomes" id="UP001516023"/>
    </source>
</evidence>
<dbReference type="Proteomes" id="UP001516023">
    <property type="component" value="Unassembled WGS sequence"/>
</dbReference>
<keyword evidence="2" id="KW-0472">Membrane</keyword>
<keyword evidence="3" id="KW-0732">Signal</keyword>
<evidence type="ECO:0000256" key="2">
    <source>
        <dbReference type="SAM" id="Phobius"/>
    </source>
</evidence>
<feature type="chain" id="PRO_5044744075" evidence="3">
    <location>
        <begin position="16"/>
        <end position="540"/>
    </location>
</feature>
<keyword evidence="5" id="KW-1185">Reference proteome</keyword>